<reference evidence="1 2" key="2">
    <citation type="submission" date="2015-05" db="EMBL/GenBank/DDBJ databases">
        <title>Lifestyle Evolution in Cyanobacterial Symbionts of Sponges.</title>
        <authorList>
            <person name="Burgsdorf I."/>
            <person name="Slaby B.M."/>
            <person name="Handley K.M."/>
            <person name="Haber M."/>
            <person name="Blom J."/>
            <person name="Marshall C.W."/>
            <person name="Gilbert J.A."/>
            <person name="Hentschel U."/>
            <person name="Steindler L."/>
        </authorList>
    </citation>
    <scope>NUCLEOTIDE SEQUENCE [LARGE SCALE GENOMIC DNA]</scope>
    <source>
        <strain evidence="1">15L</strain>
    </source>
</reference>
<dbReference type="Proteomes" id="UP000035037">
    <property type="component" value="Unassembled WGS sequence"/>
</dbReference>
<dbReference type="EMBL" id="JYFQ01000093">
    <property type="protein sequence ID" value="KKZ13150.1"/>
    <property type="molecule type" value="Genomic_DNA"/>
</dbReference>
<comment type="caution">
    <text evidence="1">The sequence shown here is derived from an EMBL/GenBank/DDBJ whole genome shotgun (WGS) entry which is preliminary data.</text>
</comment>
<name>A0A0G8AVJ9_9SYNE</name>
<dbReference type="AlphaFoldDB" id="A0A0G8AVJ9"/>
<evidence type="ECO:0000313" key="1">
    <source>
        <dbReference type="EMBL" id="KKZ13150.1"/>
    </source>
</evidence>
<dbReference type="PATRIC" id="fig|1608419.3.peg.2497"/>
<accession>A0A0G8AVJ9</accession>
<dbReference type="STRING" id="431041.FLM9_352"/>
<evidence type="ECO:0008006" key="3">
    <source>
        <dbReference type="Google" id="ProtNLM"/>
    </source>
</evidence>
<gene>
    <name evidence="1" type="ORF">TQ37_04705</name>
</gene>
<evidence type="ECO:0000313" key="2">
    <source>
        <dbReference type="Proteomes" id="UP000035037"/>
    </source>
</evidence>
<proteinExistence type="predicted"/>
<protein>
    <recommendedName>
        <fullName evidence="3">DUF2555 domain-containing protein</fullName>
    </recommendedName>
</protein>
<organism evidence="1 2">
    <name type="scientific">Candidatus Synechococcus spongiarum 15L</name>
    <dbReference type="NCBI Taxonomy" id="1608419"/>
    <lineage>
        <taxon>Bacteria</taxon>
        <taxon>Bacillati</taxon>
        <taxon>Cyanobacteriota</taxon>
        <taxon>Cyanophyceae</taxon>
        <taxon>Synechococcales</taxon>
        <taxon>Synechococcaceae</taxon>
        <taxon>Synechococcus</taxon>
    </lineage>
</organism>
<sequence>MMGSDPITTPEDPEEIERQLAAMDGDAVAAVARRLEEDDYADAFAGLQDWHLLRALAIRRPDLVQPYRHLIDQEPFDED</sequence>
<dbReference type="Pfam" id="PF10742">
    <property type="entry name" value="DUF2555"/>
    <property type="match status" value="1"/>
</dbReference>
<reference evidence="1 2" key="1">
    <citation type="submission" date="2015-02" db="EMBL/GenBank/DDBJ databases">
        <authorList>
            <person name="Slaby B."/>
            <person name="Hentschel U."/>
        </authorList>
    </citation>
    <scope>NUCLEOTIDE SEQUENCE [LARGE SCALE GENOMIC DNA]</scope>
    <source>
        <strain evidence="1">15L</strain>
    </source>
</reference>
<dbReference type="InterPro" id="IPR019678">
    <property type="entry name" value="DUF2555"/>
</dbReference>